<reference evidence="5" key="1">
    <citation type="submission" date="2025-08" db="UniProtKB">
        <authorList>
            <consortium name="RefSeq"/>
        </authorList>
    </citation>
    <scope>IDENTIFICATION</scope>
    <source>
        <tissue evidence="5">Blood</tissue>
    </source>
</reference>
<protein>
    <submittedName>
        <fullName evidence="5">C-C motif chemokine 22 isoform X3</fullName>
    </submittedName>
</protein>
<sequence length="168" mass="18754">MPAQRLGLRATRLCPARESSARLPPPGPYGANVEDSVCCRDYFRHPLPSRMLKYFYWTSDSCRRPGVVSCEDHNYYPHFTDVETKGRANNGRAGPEDLAPKFMLLALFQGNISHDHETLGHSISWPDLALKPRRRVQEILAALLPSPRLRTSLRSGTGRSVLTPGCPG</sequence>
<dbReference type="RefSeq" id="XP_053066458.1">
    <property type="nucleotide sequence ID" value="XM_053210483.1"/>
</dbReference>
<dbReference type="InterPro" id="IPR001811">
    <property type="entry name" value="Chemokine_IL8-like_dom"/>
</dbReference>
<dbReference type="Pfam" id="PF00048">
    <property type="entry name" value="IL8"/>
    <property type="match status" value="1"/>
</dbReference>
<name>A0ABM3P451_ACIJB</name>
<dbReference type="SUPFAM" id="SSF54117">
    <property type="entry name" value="Interleukin 8-like chemokines"/>
    <property type="match status" value="1"/>
</dbReference>
<accession>A0ABM3P451</accession>
<dbReference type="Proteomes" id="UP001652583">
    <property type="component" value="Chromosome E2"/>
</dbReference>
<evidence type="ECO:0000256" key="2">
    <source>
        <dbReference type="ARBA" id="ARBA00022514"/>
    </source>
</evidence>
<keyword evidence="1" id="KW-0145">Chemotaxis</keyword>
<keyword evidence="2" id="KW-0202">Cytokine</keyword>
<evidence type="ECO:0000259" key="3">
    <source>
        <dbReference type="Pfam" id="PF00048"/>
    </source>
</evidence>
<evidence type="ECO:0000313" key="5">
    <source>
        <dbReference type="RefSeq" id="XP_053066458.1"/>
    </source>
</evidence>
<keyword evidence="4" id="KW-1185">Reference proteome</keyword>
<feature type="domain" description="Chemokine interleukin-8-like" evidence="3">
    <location>
        <begin position="37"/>
        <end position="68"/>
    </location>
</feature>
<proteinExistence type="predicted"/>
<dbReference type="InterPro" id="IPR036048">
    <property type="entry name" value="Interleukin_8-like_sf"/>
</dbReference>
<evidence type="ECO:0000313" key="4">
    <source>
        <dbReference type="Proteomes" id="UP001652583"/>
    </source>
</evidence>
<evidence type="ECO:0000256" key="1">
    <source>
        <dbReference type="ARBA" id="ARBA00022500"/>
    </source>
</evidence>
<gene>
    <name evidence="5" type="primary">CCL22</name>
</gene>
<organism evidence="4 5">
    <name type="scientific">Acinonyx jubatus</name>
    <name type="common">Cheetah</name>
    <dbReference type="NCBI Taxonomy" id="32536"/>
    <lineage>
        <taxon>Eukaryota</taxon>
        <taxon>Metazoa</taxon>
        <taxon>Chordata</taxon>
        <taxon>Craniata</taxon>
        <taxon>Vertebrata</taxon>
        <taxon>Euteleostomi</taxon>
        <taxon>Mammalia</taxon>
        <taxon>Eutheria</taxon>
        <taxon>Laurasiatheria</taxon>
        <taxon>Carnivora</taxon>
        <taxon>Feliformia</taxon>
        <taxon>Felidae</taxon>
        <taxon>Felinae</taxon>
        <taxon>Acinonyx</taxon>
    </lineage>
</organism>
<dbReference type="GeneID" id="106977018"/>